<dbReference type="GO" id="GO:0009360">
    <property type="term" value="C:DNA polymerase III complex"/>
    <property type="evidence" value="ECO:0007669"/>
    <property type="project" value="InterPro"/>
</dbReference>
<evidence type="ECO:0000313" key="11">
    <source>
        <dbReference type="Proteomes" id="UP000503162"/>
    </source>
</evidence>
<dbReference type="InterPro" id="IPR027417">
    <property type="entry name" value="P-loop_NTPase"/>
</dbReference>
<dbReference type="Pfam" id="PF06144">
    <property type="entry name" value="DNA_pol3_delta"/>
    <property type="match status" value="1"/>
</dbReference>
<dbReference type="GO" id="GO:0003887">
    <property type="term" value="F:DNA-directed DNA polymerase activity"/>
    <property type="evidence" value="ECO:0007669"/>
    <property type="project" value="UniProtKB-KW"/>
</dbReference>
<dbReference type="NCBIfam" id="TIGR01128">
    <property type="entry name" value="holA"/>
    <property type="match status" value="1"/>
</dbReference>
<comment type="similarity">
    <text evidence="7">Belongs to the DNA polymerase HolA subunit family.</text>
</comment>
<keyword evidence="5" id="KW-0235">DNA replication</keyword>
<dbReference type="CDD" id="cd18138">
    <property type="entry name" value="HLD_clamp_pol_III_delta"/>
    <property type="match status" value="1"/>
</dbReference>
<dbReference type="Proteomes" id="UP000503162">
    <property type="component" value="Chromosome"/>
</dbReference>
<keyword evidence="3" id="KW-0808">Transferase</keyword>
<evidence type="ECO:0000256" key="6">
    <source>
        <dbReference type="ARBA" id="ARBA00022932"/>
    </source>
</evidence>
<keyword evidence="11" id="KW-1185">Reference proteome</keyword>
<name>A0A6G8IKH8_9BURK</name>
<dbReference type="InterPro" id="IPR008921">
    <property type="entry name" value="DNA_pol3_clamp-load_cplx_C"/>
</dbReference>
<keyword evidence="6" id="KW-0239">DNA-directed DNA polymerase</keyword>
<dbReference type="SUPFAM" id="SSF48019">
    <property type="entry name" value="post-AAA+ oligomerization domain-like"/>
    <property type="match status" value="1"/>
</dbReference>
<evidence type="ECO:0000256" key="1">
    <source>
        <dbReference type="ARBA" id="ARBA00012417"/>
    </source>
</evidence>
<dbReference type="GO" id="GO:0003677">
    <property type="term" value="F:DNA binding"/>
    <property type="evidence" value="ECO:0007669"/>
    <property type="project" value="InterPro"/>
</dbReference>
<evidence type="ECO:0000256" key="2">
    <source>
        <dbReference type="ARBA" id="ARBA00017703"/>
    </source>
</evidence>
<evidence type="ECO:0000256" key="5">
    <source>
        <dbReference type="ARBA" id="ARBA00022705"/>
    </source>
</evidence>
<accession>A0A6G8IKH8</accession>
<protein>
    <recommendedName>
        <fullName evidence="2">DNA polymerase III subunit delta</fullName>
        <ecNumber evidence="1">2.7.7.7</ecNumber>
    </recommendedName>
</protein>
<feature type="domain" description="DNA polymerase III delta N-terminal" evidence="9">
    <location>
        <begin position="20"/>
        <end position="140"/>
    </location>
</feature>
<dbReference type="Gene3D" id="1.10.8.60">
    <property type="match status" value="1"/>
</dbReference>
<dbReference type="SUPFAM" id="SSF52540">
    <property type="entry name" value="P-loop containing nucleoside triphosphate hydrolases"/>
    <property type="match status" value="1"/>
</dbReference>
<evidence type="ECO:0000259" key="9">
    <source>
        <dbReference type="Pfam" id="PF06144"/>
    </source>
</evidence>
<comment type="catalytic activity">
    <reaction evidence="8">
        <text>DNA(n) + a 2'-deoxyribonucleoside 5'-triphosphate = DNA(n+1) + diphosphate</text>
        <dbReference type="Rhea" id="RHEA:22508"/>
        <dbReference type="Rhea" id="RHEA-COMP:17339"/>
        <dbReference type="Rhea" id="RHEA-COMP:17340"/>
        <dbReference type="ChEBI" id="CHEBI:33019"/>
        <dbReference type="ChEBI" id="CHEBI:61560"/>
        <dbReference type="ChEBI" id="CHEBI:173112"/>
        <dbReference type="EC" id="2.7.7.7"/>
    </reaction>
</comment>
<dbReference type="InterPro" id="IPR010372">
    <property type="entry name" value="DNA_pol3_delta_N"/>
</dbReference>
<keyword evidence="4" id="KW-0548">Nucleotidyltransferase</keyword>
<evidence type="ECO:0000256" key="4">
    <source>
        <dbReference type="ARBA" id="ARBA00022695"/>
    </source>
</evidence>
<dbReference type="RefSeq" id="WP_166228811.1">
    <property type="nucleotide sequence ID" value="NZ_CP049989.1"/>
</dbReference>
<evidence type="ECO:0000256" key="3">
    <source>
        <dbReference type="ARBA" id="ARBA00022679"/>
    </source>
</evidence>
<reference evidence="10 11" key="1">
    <citation type="submission" date="2020-03" db="EMBL/GenBank/DDBJ databases">
        <title>Hydrogenophaga sp. nov. isolated from cyanobacterial mat.</title>
        <authorList>
            <person name="Thorat V."/>
            <person name="Kirdat K."/>
            <person name="Tiwarekar B."/>
            <person name="Costa E.D."/>
            <person name="Yadav A."/>
        </authorList>
    </citation>
    <scope>NUCLEOTIDE SEQUENCE [LARGE SCALE GENOMIC DNA]</scope>
    <source>
        <strain evidence="10 11">BA0156</strain>
    </source>
</reference>
<dbReference type="PANTHER" id="PTHR34388:SF1">
    <property type="entry name" value="DNA POLYMERASE III SUBUNIT DELTA"/>
    <property type="match status" value="1"/>
</dbReference>
<organism evidence="10 11">
    <name type="scientific">Hydrogenophaga crocea</name>
    <dbReference type="NCBI Taxonomy" id="2716225"/>
    <lineage>
        <taxon>Bacteria</taxon>
        <taxon>Pseudomonadati</taxon>
        <taxon>Pseudomonadota</taxon>
        <taxon>Betaproteobacteria</taxon>
        <taxon>Burkholderiales</taxon>
        <taxon>Comamonadaceae</taxon>
        <taxon>Hydrogenophaga</taxon>
    </lineage>
</organism>
<dbReference type="InterPro" id="IPR005790">
    <property type="entry name" value="DNA_polIII_delta"/>
</dbReference>
<dbReference type="AlphaFoldDB" id="A0A6G8IKH8"/>
<dbReference type="EC" id="2.7.7.7" evidence="1"/>
<evidence type="ECO:0000313" key="10">
    <source>
        <dbReference type="EMBL" id="QIM53619.1"/>
    </source>
</evidence>
<dbReference type="EMBL" id="CP049989">
    <property type="protein sequence ID" value="QIM53619.1"/>
    <property type="molecule type" value="Genomic_DNA"/>
</dbReference>
<dbReference type="PANTHER" id="PTHR34388">
    <property type="entry name" value="DNA POLYMERASE III SUBUNIT DELTA"/>
    <property type="match status" value="1"/>
</dbReference>
<evidence type="ECO:0000256" key="7">
    <source>
        <dbReference type="ARBA" id="ARBA00034754"/>
    </source>
</evidence>
<dbReference type="Gene3D" id="1.20.272.10">
    <property type="match status" value="1"/>
</dbReference>
<dbReference type="Gene3D" id="3.40.50.300">
    <property type="entry name" value="P-loop containing nucleotide triphosphate hydrolases"/>
    <property type="match status" value="1"/>
</dbReference>
<dbReference type="GO" id="GO:0006261">
    <property type="term" value="P:DNA-templated DNA replication"/>
    <property type="evidence" value="ECO:0007669"/>
    <property type="project" value="TreeGrafter"/>
</dbReference>
<gene>
    <name evidence="10" type="ORF">G9Q37_16410</name>
</gene>
<proteinExistence type="inferred from homology"/>
<dbReference type="KEGG" id="hcz:G9Q37_16410"/>
<sequence>MQVASNQLAAQLQRGLRSLYTLHGDEPLLIQEAGDAIRAAARAQGYTERTVHLMTGAHADWSSVLASGASLSLFADRQLIEVRVPTGKPGKDGSVALQQLAEAADGNDSTLTLVVLPRLDMATQKSAWFAALDAHGVTVRIDPVDRKALPQWIAQRLQAQGQRVAAGEEGQRTLAFFADRVEGNLLAAHQEIQKLGLLHPPGELGFEQVESAVLNVARFDAFKLAEAVLAGQIARVQRMLDGLQAEGEAPVLVHWALAEDIRTLNRVRAAMDGGRPLPIALRESRVWGLKEKLVERVLPLLGNAQLARWLDDAHTVDGIVKGLKFPDWPADPWQALHQLAMKVARACAQPSR</sequence>
<evidence type="ECO:0000256" key="8">
    <source>
        <dbReference type="ARBA" id="ARBA00049244"/>
    </source>
</evidence>